<evidence type="ECO:0000256" key="1">
    <source>
        <dbReference type="SAM" id="Phobius"/>
    </source>
</evidence>
<reference evidence="2" key="1">
    <citation type="submission" date="2017-05" db="EMBL/GenBank/DDBJ databases">
        <authorList>
            <consortium name="The Broad Institute Genomics Platform"/>
            <consortium name="The Broad Institute Genomic Center for Infectious Diseases"/>
            <person name="Earl A."/>
            <person name="Manson A."/>
            <person name="Schwartman J."/>
            <person name="Gilmore M."/>
            <person name="Abouelleil A."/>
            <person name="Cao P."/>
            <person name="Chapman S."/>
            <person name="Cusick C."/>
            <person name="Shea T."/>
            <person name="Young S."/>
            <person name="Neafsey D."/>
            <person name="Nusbaum C."/>
            <person name="Birren B."/>
        </authorList>
    </citation>
    <scope>NUCLEOTIDE SEQUENCE</scope>
    <source>
        <strain evidence="2">9D6_DIV0238</strain>
    </source>
</reference>
<keyword evidence="1" id="KW-0812">Transmembrane</keyword>
<evidence type="ECO:0000313" key="3">
    <source>
        <dbReference type="Proteomes" id="UP000196151"/>
    </source>
</evidence>
<organism evidence="2 3">
    <name type="scientific">Candidatus Enterococcus dunnyi</name>
    <dbReference type="NCBI Taxonomy" id="1834192"/>
    <lineage>
        <taxon>Bacteria</taxon>
        <taxon>Bacillati</taxon>
        <taxon>Bacillota</taxon>
        <taxon>Bacilli</taxon>
        <taxon>Lactobacillales</taxon>
        <taxon>Enterococcaceae</taxon>
        <taxon>Enterococcus</taxon>
    </lineage>
</organism>
<dbReference type="RefSeq" id="WP_207114655.1">
    <property type="nucleotide sequence ID" value="NZ_CP147246.1"/>
</dbReference>
<protein>
    <submittedName>
        <fullName evidence="2">Uncharacterized protein</fullName>
    </submittedName>
</protein>
<dbReference type="InterPro" id="IPR046776">
    <property type="entry name" value="Pectate_lyase_5"/>
</dbReference>
<name>A0AAQ3W3U4_9ENTE</name>
<accession>A0AAQ3W3U4</accession>
<reference evidence="2" key="2">
    <citation type="submission" date="2024-03" db="EMBL/GenBank/DDBJ databases">
        <title>The Genome Sequence of Enterococcus sp. DIV0238c.</title>
        <authorList>
            <consortium name="The Broad Institute Genomics Platform"/>
            <consortium name="The Broad Institute Microbial Omics Core"/>
            <consortium name="The Broad Institute Genomic Center for Infectious Diseases"/>
            <person name="Earl A."/>
            <person name="Manson A."/>
            <person name="Gilmore M."/>
            <person name="Schwartman J."/>
            <person name="Shea T."/>
            <person name="Abouelleil A."/>
            <person name="Cao P."/>
            <person name="Chapman S."/>
            <person name="Cusick C."/>
            <person name="Young S."/>
            <person name="Neafsey D."/>
            <person name="Nusbaum C."/>
            <person name="Birren B."/>
        </authorList>
    </citation>
    <scope>NUCLEOTIDE SEQUENCE</scope>
    <source>
        <strain evidence="2">9D6_DIV0238</strain>
    </source>
</reference>
<keyword evidence="1" id="KW-1133">Transmembrane helix</keyword>
<evidence type="ECO:0000313" key="2">
    <source>
        <dbReference type="EMBL" id="WYJ95147.1"/>
    </source>
</evidence>
<sequence length="540" mass="59974">MEFKQLLKKEILVVISAIILFSITLSISEIFLEKPTIAYASENVAEINTVQEFETALKNKTITTINVNKSIQLKCNIVDIPNRDVTINGNKQNGVVINSGHYSIYGKQNYNGTNIFSVKNIKIIGADNDGRFFTGGAGNGPSSYGWNVDAEDVHYTGARFVHLSEGKLRFSGKDNNVNTRAENAWVHDLEFLPGTIYNGVAANKDHGQFSAFYFNGALIKGKATGEAIIGDNANINVKIGPQSTVNHYYPVFYDKVQKVDVGEDAVFNVDAAGVAFQFIPRADYVNKVPTFNLAKGSKVHLNGRGGGNYSTIKLQYYGAEVNLEPNAELIVVGDSSKSVIESEYKGVTINLRNPTNFEVANRRPNSKLFYSTNTKINGANIDCISAWKQIGGEYQTPAAESFQGGQGFTIDFGKLCDSKTLFIMGDLSGNQKFSLEDYGKLSLKGAEPKQEEPEKPIENTKVVIVTRHYVDDLKSNKGFRFYKEKRYTVEEGSYVQINSYKLDFSFTEHSYVGADRGNFIASRNENPKVINYRYYAEVDF</sequence>
<feature type="transmembrane region" description="Helical" evidence="1">
    <location>
        <begin position="12"/>
        <end position="32"/>
    </location>
</feature>
<keyword evidence="1" id="KW-0472">Membrane</keyword>
<keyword evidence="3" id="KW-1185">Reference proteome</keyword>
<dbReference type="Proteomes" id="UP000196151">
    <property type="component" value="Chromosome"/>
</dbReference>
<dbReference type="Pfam" id="PF20585">
    <property type="entry name" value="Pectate_lyase_5"/>
    <property type="match status" value="1"/>
</dbReference>
<proteinExistence type="predicted"/>
<dbReference type="EMBL" id="CP147246">
    <property type="protein sequence ID" value="WYJ95147.1"/>
    <property type="molecule type" value="Genomic_DNA"/>
</dbReference>
<gene>
    <name evidence="2" type="ORF">A5889_002695</name>
</gene>
<dbReference type="AlphaFoldDB" id="A0AAQ3W3U4"/>